<evidence type="ECO:0000256" key="1">
    <source>
        <dbReference type="ARBA" id="ARBA00006226"/>
    </source>
</evidence>
<dbReference type="Pfam" id="PF05016">
    <property type="entry name" value="ParE_toxin"/>
    <property type="match status" value="1"/>
</dbReference>
<organism evidence="3">
    <name type="scientific">Caulobacter sp. 602-2</name>
    <dbReference type="NCBI Taxonomy" id="2710887"/>
    <lineage>
        <taxon>Bacteria</taxon>
        <taxon>Pseudomonadati</taxon>
        <taxon>Pseudomonadota</taxon>
        <taxon>Alphaproteobacteria</taxon>
        <taxon>Caulobacterales</taxon>
        <taxon>Caulobacteraceae</taxon>
        <taxon>Caulobacter</taxon>
    </lineage>
</organism>
<gene>
    <name evidence="3" type="ORF">G5B46_03650</name>
</gene>
<evidence type="ECO:0000256" key="2">
    <source>
        <dbReference type="ARBA" id="ARBA00022649"/>
    </source>
</evidence>
<name>A0A6G4QTD1_9CAUL</name>
<evidence type="ECO:0000313" key="3">
    <source>
        <dbReference type="EMBL" id="NGM48699.1"/>
    </source>
</evidence>
<dbReference type="InterPro" id="IPR007712">
    <property type="entry name" value="RelE/ParE_toxin"/>
</dbReference>
<dbReference type="InterPro" id="IPR051803">
    <property type="entry name" value="TA_system_RelE-like_toxin"/>
</dbReference>
<keyword evidence="2" id="KW-1277">Toxin-antitoxin system</keyword>
<protein>
    <submittedName>
        <fullName evidence="3">Type II toxin-antitoxin system RelE/ParE family toxin</fullName>
    </submittedName>
</protein>
<comment type="similarity">
    <text evidence="1">Belongs to the RelE toxin family.</text>
</comment>
<accession>A0A6G4QTD1</accession>
<dbReference type="PANTHER" id="PTHR33755">
    <property type="entry name" value="TOXIN PARE1-RELATED"/>
    <property type="match status" value="1"/>
</dbReference>
<proteinExistence type="inferred from homology"/>
<dbReference type="PANTHER" id="PTHR33755:SF7">
    <property type="entry name" value="TOXIN MODULE OF TOXIN-ANTITOXIN SYSTEM RELE_STBE FAMILY"/>
    <property type="match status" value="1"/>
</dbReference>
<comment type="caution">
    <text evidence="3">The sequence shown here is derived from an EMBL/GenBank/DDBJ whole genome shotgun (WGS) entry which is preliminary data.</text>
</comment>
<dbReference type="AlphaFoldDB" id="A0A6G4QTD1"/>
<dbReference type="InterPro" id="IPR035093">
    <property type="entry name" value="RelE/ParE_toxin_dom_sf"/>
</dbReference>
<dbReference type="RefSeq" id="WP_165256140.1">
    <property type="nucleotide sequence ID" value="NZ_JAAKGT010000001.1"/>
</dbReference>
<dbReference type="EMBL" id="JAAKGT010000001">
    <property type="protein sequence ID" value="NGM48699.1"/>
    <property type="molecule type" value="Genomic_DNA"/>
</dbReference>
<sequence length="93" mass="10488">MTRTVRLANRARRDLLRLDDFLAAKSPGAAERAMDALHVTLLSLGDHAERGRIGPHPDFRQINVRFGDSGYVIEYRITASAVIVTHIKHARER</sequence>
<reference evidence="3" key="1">
    <citation type="submission" date="2020-02" db="EMBL/GenBank/DDBJ databases">
        <authorList>
            <person name="Gao J."/>
            <person name="Sun J."/>
        </authorList>
    </citation>
    <scope>NUCLEOTIDE SEQUENCE</scope>
    <source>
        <strain evidence="3">602-2</strain>
    </source>
</reference>
<dbReference type="Gene3D" id="3.30.2310.20">
    <property type="entry name" value="RelE-like"/>
    <property type="match status" value="1"/>
</dbReference>